<feature type="region of interest" description="Disordered" evidence="1">
    <location>
        <begin position="1"/>
        <end position="50"/>
    </location>
</feature>
<comment type="caution">
    <text evidence="2">The sequence shown here is derived from an EMBL/GenBank/DDBJ whole genome shotgun (WGS) entry which is preliminary data.</text>
</comment>
<feature type="compositionally biased region" description="Low complexity" evidence="1">
    <location>
        <begin position="38"/>
        <end position="50"/>
    </location>
</feature>
<gene>
    <name evidence="2" type="ORF">Sangu_1968900</name>
</gene>
<proteinExistence type="predicted"/>
<evidence type="ECO:0000256" key="1">
    <source>
        <dbReference type="SAM" id="MobiDB-lite"/>
    </source>
</evidence>
<accession>A0AAW2LZ45</accession>
<organism evidence="2">
    <name type="scientific">Sesamum angustifolium</name>
    <dbReference type="NCBI Taxonomy" id="2727405"/>
    <lineage>
        <taxon>Eukaryota</taxon>
        <taxon>Viridiplantae</taxon>
        <taxon>Streptophyta</taxon>
        <taxon>Embryophyta</taxon>
        <taxon>Tracheophyta</taxon>
        <taxon>Spermatophyta</taxon>
        <taxon>Magnoliopsida</taxon>
        <taxon>eudicotyledons</taxon>
        <taxon>Gunneridae</taxon>
        <taxon>Pentapetalae</taxon>
        <taxon>asterids</taxon>
        <taxon>lamiids</taxon>
        <taxon>Lamiales</taxon>
        <taxon>Pedaliaceae</taxon>
        <taxon>Sesamum</taxon>
    </lineage>
</organism>
<protein>
    <submittedName>
        <fullName evidence="2">Uncharacterized protein</fullName>
    </submittedName>
</protein>
<name>A0AAW2LZ45_9LAMI</name>
<feature type="compositionally biased region" description="Low complexity" evidence="1">
    <location>
        <begin position="1"/>
        <end position="19"/>
    </location>
</feature>
<sequence length="67" mass="6857">MKQGGSPSRLLRSSFPPQSQGTLSGPGLPMFEALSRGPLSESSPPSVVSLPPSQLVDIAILLPSSSP</sequence>
<reference evidence="2" key="1">
    <citation type="submission" date="2020-06" db="EMBL/GenBank/DDBJ databases">
        <authorList>
            <person name="Li T."/>
            <person name="Hu X."/>
            <person name="Zhang T."/>
            <person name="Song X."/>
            <person name="Zhang H."/>
            <person name="Dai N."/>
            <person name="Sheng W."/>
            <person name="Hou X."/>
            <person name="Wei L."/>
        </authorList>
    </citation>
    <scope>NUCLEOTIDE SEQUENCE</scope>
    <source>
        <strain evidence="2">G01</strain>
        <tissue evidence="2">Leaf</tissue>
    </source>
</reference>
<evidence type="ECO:0000313" key="2">
    <source>
        <dbReference type="EMBL" id="KAL0323496.1"/>
    </source>
</evidence>
<reference evidence="2" key="2">
    <citation type="journal article" date="2024" name="Plant">
        <title>Genomic evolution and insights into agronomic trait innovations of Sesamum species.</title>
        <authorList>
            <person name="Miao H."/>
            <person name="Wang L."/>
            <person name="Qu L."/>
            <person name="Liu H."/>
            <person name="Sun Y."/>
            <person name="Le M."/>
            <person name="Wang Q."/>
            <person name="Wei S."/>
            <person name="Zheng Y."/>
            <person name="Lin W."/>
            <person name="Duan Y."/>
            <person name="Cao H."/>
            <person name="Xiong S."/>
            <person name="Wang X."/>
            <person name="Wei L."/>
            <person name="Li C."/>
            <person name="Ma Q."/>
            <person name="Ju M."/>
            <person name="Zhao R."/>
            <person name="Li G."/>
            <person name="Mu C."/>
            <person name="Tian Q."/>
            <person name="Mei H."/>
            <person name="Zhang T."/>
            <person name="Gao T."/>
            <person name="Zhang H."/>
        </authorList>
    </citation>
    <scope>NUCLEOTIDE SEQUENCE</scope>
    <source>
        <strain evidence="2">G01</strain>
    </source>
</reference>
<dbReference type="AlphaFoldDB" id="A0AAW2LZ45"/>
<dbReference type="EMBL" id="JACGWK010000012">
    <property type="protein sequence ID" value="KAL0323496.1"/>
    <property type="molecule type" value="Genomic_DNA"/>
</dbReference>